<dbReference type="RefSeq" id="WP_379290495.1">
    <property type="nucleotide sequence ID" value="NZ_JBHTIU010000081.1"/>
</dbReference>
<dbReference type="Pfam" id="PF07940">
    <property type="entry name" value="Hepar_II_III_C"/>
    <property type="match status" value="1"/>
</dbReference>
<keyword evidence="4" id="KW-1185">Reference proteome</keyword>
<evidence type="ECO:0000313" key="4">
    <source>
        <dbReference type="Proteomes" id="UP001597120"/>
    </source>
</evidence>
<dbReference type="InterPro" id="IPR008929">
    <property type="entry name" value="Chondroitin_lyas"/>
</dbReference>
<comment type="caution">
    <text evidence="3">The sequence shown here is derived from an EMBL/GenBank/DDBJ whole genome shotgun (WGS) entry which is preliminary data.</text>
</comment>
<dbReference type="InterPro" id="IPR012480">
    <property type="entry name" value="Hepar_II_III_C"/>
</dbReference>
<sequence>MLKKWSLIGLIFLIVQTSIVGWAEARPDEAKKHGQTLASETIRHYTDKQAYIPWSAQPPVMDGSLSDPAWANAAELSNFVTVYDNRPAEPDTVVKVTYDDTHLYAAIQTGREEEPSLAQVDLMIKPPGDGEAYYIVNVKNGTLNLPYRTQWGEGAVSVSGATVRQQMTDGVFTAEISIPFASLGTGPVQAEKPWGFNAVFVHKINTKPMSSWVQMRNSYFADTGAATITFVGNVADHGRFGRLYFLPAPATDSLKKGPKREKSVWIPEQTEFTYEGYTDKRFSFKRNDIHISQNTEVTLRWGTPSGEWSELDRVQVEQNGERWSIAFSHPEAKEVGLYGLELMVKQGKAGEVRTAFIIFDRKDLIDAGDRQYAALRKAEGSPKIPVPWSAPSEQVQTLLELIPDKTGFIFTGLPDHPELRPYTLYNWDPEHPHQMTSAHSDLTYPNDRYKEDKIMTARNRKGEIVEYPYYEDENGKKYFITAHLWYKQKDYTVQQTAAVAKQDPLGAARLLYRFAQVYEGYVPTNDYMWQNYPLNADSGPPYAYWGGVWYRWYTADLNSLKPLVQAYADVSRTDAFEQLSREVGEDVEKKIVEGMFLPSIDFTRSYPVLNHNMEYNNWLGTIELGKALNDPSYIHEAVELVENFSMATYLFDGFFKEVTFSYHNQSTGGLDQTVRALQGWTDPAGYLSPRTGRRLENLDMGSRFPVLGKAQELPNLMVYPDGKYFPIMDTWANQKAPAPQLDSGSLLLPASGIARLTRGTGKRGETEFGLIYPFPDMTVEEQTVGYQYFGSSGTIQLEANSPGERIVFSFEIPSTDTYEIDLKPFKAGSYGRYNIAIDGQTLADNYNFYSKTSGVQDYETLGTMRLEGGVHRISFENVGKDELSTNYKMGVVRLALLDEEAQQARDGQTRGEPEEDPSQLYLSFVPKYGHNHYDPLNLVFYGENQELLPDIGYTHTLYRQWTTSTMAHNTVVVDSKDMSKTGEAVHGGHIEVFAPASAGIQVMRAHQETAYPQTDEYSREPWMIRFPGTDGGGYILDIFRVSGGNRHEYTLQGDANRDGQWITDLALADYGPYLLPPGTEVVEPVGENDPGSAEGHYYGYIYVRDVKRAALPDGRFEVTLKTSENGQARGNMKIIGRADPGSNELFIGQSPSLRSTRLYGTSQDINSEAVKHWMPKLVLRREGNRLNSHFVTVMEPYASGAAARISAVERLTPDSSAEGAVAVEISYGDYKDIILSSPRSEDSLVIGDMILQGKMGIIRLKNGQVEEMTLIGGTLLRKGEAQLTGSGPVTGSVSEVWRQADGHPVDGFLVDMEVPDTMKGSYIVITHPDQSAHGYKIKELQRQNGQTLIQTDGIDPGFAIGAGGQSGLKFYPFTSWSGPHTFRIENIERR</sequence>
<name>A0ABW3DH76_9BACL</name>
<protein>
    <submittedName>
        <fullName evidence="3">Heparinase II/III family protein</fullName>
    </submittedName>
</protein>
<feature type="domain" description="Heparinase II/III-like C-terminal" evidence="2">
    <location>
        <begin position="928"/>
        <end position="984"/>
    </location>
</feature>
<dbReference type="SUPFAM" id="SSF48230">
    <property type="entry name" value="Chondroitin AC/alginate lyase"/>
    <property type="match status" value="1"/>
</dbReference>
<dbReference type="SUPFAM" id="SSF49344">
    <property type="entry name" value="CBD9-like"/>
    <property type="match status" value="1"/>
</dbReference>
<dbReference type="Gene3D" id="2.60.120.260">
    <property type="entry name" value="Galactose-binding domain-like"/>
    <property type="match status" value="1"/>
</dbReference>
<comment type="subcellular location">
    <subcellularLocation>
        <location evidence="1">Cell envelope</location>
    </subcellularLocation>
</comment>
<dbReference type="Gene3D" id="2.70.98.70">
    <property type="match status" value="1"/>
</dbReference>
<dbReference type="Proteomes" id="UP001597120">
    <property type="component" value="Unassembled WGS sequence"/>
</dbReference>
<evidence type="ECO:0000256" key="1">
    <source>
        <dbReference type="ARBA" id="ARBA00004196"/>
    </source>
</evidence>
<proteinExistence type="predicted"/>
<evidence type="ECO:0000259" key="2">
    <source>
        <dbReference type="Pfam" id="PF07940"/>
    </source>
</evidence>
<dbReference type="EMBL" id="JBHTIU010000081">
    <property type="protein sequence ID" value="MFD0871460.1"/>
    <property type="molecule type" value="Genomic_DNA"/>
</dbReference>
<gene>
    <name evidence="3" type="ORF">ACFQ03_20175</name>
</gene>
<evidence type="ECO:0000313" key="3">
    <source>
        <dbReference type="EMBL" id="MFD0871460.1"/>
    </source>
</evidence>
<dbReference type="Gene3D" id="1.50.10.100">
    <property type="entry name" value="Chondroitin AC/alginate lyase"/>
    <property type="match status" value="1"/>
</dbReference>
<dbReference type="Gene3D" id="2.60.40.1190">
    <property type="match status" value="1"/>
</dbReference>
<organism evidence="3 4">
    <name type="scientific">Paenibacillus residui</name>
    <dbReference type="NCBI Taxonomy" id="629724"/>
    <lineage>
        <taxon>Bacteria</taxon>
        <taxon>Bacillati</taxon>
        <taxon>Bacillota</taxon>
        <taxon>Bacilli</taxon>
        <taxon>Bacillales</taxon>
        <taxon>Paenibacillaceae</taxon>
        <taxon>Paenibacillus</taxon>
    </lineage>
</organism>
<accession>A0ABW3DH76</accession>
<reference evidence="4" key="1">
    <citation type="journal article" date="2019" name="Int. J. Syst. Evol. Microbiol.">
        <title>The Global Catalogue of Microorganisms (GCM) 10K type strain sequencing project: providing services to taxonomists for standard genome sequencing and annotation.</title>
        <authorList>
            <consortium name="The Broad Institute Genomics Platform"/>
            <consortium name="The Broad Institute Genome Sequencing Center for Infectious Disease"/>
            <person name="Wu L."/>
            <person name="Ma J."/>
        </authorList>
    </citation>
    <scope>NUCLEOTIDE SEQUENCE [LARGE SCALE GENOMIC DNA]</scope>
    <source>
        <strain evidence="4">CCUG 57263</strain>
    </source>
</reference>